<dbReference type="EMBL" id="JASBWV010000009">
    <property type="protein sequence ID" value="KAJ9124774.1"/>
    <property type="molecule type" value="Genomic_DNA"/>
</dbReference>
<comment type="caution">
    <text evidence="1">The sequence shown here is derived from an EMBL/GenBank/DDBJ whole genome shotgun (WGS) entry which is preliminary data.</text>
</comment>
<name>A0ACC2XMV2_9TREE</name>
<sequence length="505" mass="54759">MVTLSVSMIRQARCTTLRRLQPFARGYATPAGAELKVSNQFLSINTRSLNRATQPNTSFKSVTHYDDNAPQSTLDMIHAHTSYLLNTYARPSILFTHGKGCKLFTTSPSSTSSSGVQEYLDFTAGIAVNALGHGDEQIAEIMKDQQSKLTHASNVYWNEYAGELAKLLVENTRKQGGLGLKSDSAPGTGAKVFFSNSGTEANEGALKFVRKYAKEVNPSMASTKTAIVCFTNAFHGRSMGALSVTPNPKYQEPFAPLIPNVRVGELNQHEGLEELIDENVCGVIIEPIQGEGGLNEGTRDWMIKLAKRAREVGAILIYDEIQCGLFRTGKMWAHSGFPLEAQPDIVTMAKPLANGFPIGAIMVRDHVAEKISVGSHGTTFGGQPLATRVGAHVVSRLSAPEFLSRMNDTAAHLDTLLERLPKLFPNIIPAPVRGRGFMRGIPFAHADAPAELVKRARQRGVLLLTAGKDAVRLVPSLTVTKEECDHAIGVIESCLVTMEEDGFGK</sequence>
<dbReference type="Proteomes" id="UP001234202">
    <property type="component" value="Unassembled WGS sequence"/>
</dbReference>
<protein>
    <submittedName>
        <fullName evidence="1">Uncharacterized protein</fullName>
    </submittedName>
</protein>
<gene>
    <name evidence="1" type="ORF">QFC24_003142</name>
</gene>
<reference evidence="1" key="1">
    <citation type="submission" date="2023-04" db="EMBL/GenBank/DDBJ databases">
        <title>Draft Genome sequencing of Naganishia species isolated from polar environments using Oxford Nanopore Technology.</title>
        <authorList>
            <person name="Leo P."/>
            <person name="Venkateswaran K."/>
        </authorList>
    </citation>
    <scope>NUCLEOTIDE SEQUENCE</scope>
    <source>
        <strain evidence="1">DBVPG 5303</strain>
    </source>
</reference>
<evidence type="ECO:0000313" key="2">
    <source>
        <dbReference type="Proteomes" id="UP001234202"/>
    </source>
</evidence>
<accession>A0ACC2XMV2</accession>
<proteinExistence type="predicted"/>
<evidence type="ECO:0000313" key="1">
    <source>
        <dbReference type="EMBL" id="KAJ9124774.1"/>
    </source>
</evidence>
<organism evidence="1 2">
    <name type="scientific">Naganishia onofrii</name>
    <dbReference type="NCBI Taxonomy" id="1851511"/>
    <lineage>
        <taxon>Eukaryota</taxon>
        <taxon>Fungi</taxon>
        <taxon>Dikarya</taxon>
        <taxon>Basidiomycota</taxon>
        <taxon>Agaricomycotina</taxon>
        <taxon>Tremellomycetes</taxon>
        <taxon>Filobasidiales</taxon>
        <taxon>Filobasidiaceae</taxon>
        <taxon>Naganishia</taxon>
    </lineage>
</organism>
<keyword evidence="2" id="KW-1185">Reference proteome</keyword>